<evidence type="ECO:0000256" key="1">
    <source>
        <dbReference type="SAM" id="MobiDB-lite"/>
    </source>
</evidence>
<keyword evidence="2" id="KW-0472">Membrane</keyword>
<feature type="compositionally biased region" description="Low complexity" evidence="1">
    <location>
        <begin position="18"/>
        <end position="29"/>
    </location>
</feature>
<keyword evidence="2" id="KW-1133">Transmembrane helix</keyword>
<dbReference type="Proteomes" id="UP000184383">
    <property type="component" value="Unassembled WGS sequence"/>
</dbReference>
<dbReference type="AlphaFoldDB" id="A0A1L9RXY4"/>
<organism evidence="3 4">
    <name type="scientific">Aspergillus wentii DTO 134E9</name>
    <dbReference type="NCBI Taxonomy" id="1073089"/>
    <lineage>
        <taxon>Eukaryota</taxon>
        <taxon>Fungi</taxon>
        <taxon>Dikarya</taxon>
        <taxon>Ascomycota</taxon>
        <taxon>Pezizomycotina</taxon>
        <taxon>Eurotiomycetes</taxon>
        <taxon>Eurotiomycetidae</taxon>
        <taxon>Eurotiales</taxon>
        <taxon>Aspergillaceae</taxon>
        <taxon>Aspergillus</taxon>
        <taxon>Aspergillus subgen. Cremei</taxon>
    </lineage>
</organism>
<dbReference type="VEuPathDB" id="FungiDB:ASPWEDRAFT_37683"/>
<dbReference type="GeneID" id="63750586"/>
<proteinExistence type="predicted"/>
<evidence type="ECO:0000256" key="2">
    <source>
        <dbReference type="SAM" id="Phobius"/>
    </source>
</evidence>
<accession>A0A1L9RXY4</accession>
<evidence type="ECO:0000313" key="3">
    <source>
        <dbReference type="EMBL" id="OJJ39826.1"/>
    </source>
</evidence>
<feature type="region of interest" description="Disordered" evidence="1">
    <location>
        <begin position="1"/>
        <end position="44"/>
    </location>
</feature>
<name>A0A1L9RXY4_ASPWE</name>
<keyword evidence="2" id="KW-0812">Transmembrane</keyword>
<feature type="transmembrane region" description="Helical" evidence="2">
    <location>
        <begin position="50"/>
        <end position="72"/>
    </location>
</feature>
<gene>
    <name evidence="3" type="ORF">ASPWEDRAFT_37683</name>
</gene>
<sequence>MASHGDHGSTVIDHLGIPGTSQPPTTSTPKKNKEGRKTRREPYGTRVESMNIICLSSMVEVVILVAIPAILIETRLQR</sequence>
<dbReference type="EMBL" id="KV878210">
    <property type="protein sequence ID" value="OJJ39826.1"/>
    <property type="molecule type" value="Genomic_DNA"/>
</dbReference>
<keyword evidence="4" id="KW-1185">Reference proteome</keyword>
<protein>
    <submittedName>
        <fullName evidence="3">Uncharacterized protein</fullName>
    </submittedName>
</protein>
<reference evidence="4" key="1">
    <citation type="journal article" date="2017" name="Genome Biol.">
        <title>Comparative genomics reveals high biological diversity and specific adaptations in the industrially and medically important fungal genus Aspergillus.</title>
        <authorList>
            <person name="de Vries R.P."/>
            <person name="Riley R."/>
            <person name="Wiebenga A."/>
            <person name="Aguilar-Osorio G."/>
            <person name="Amillis S."/>
            <person name="Uchima C.A."/>
            <person name="Anderluh G."/>
            <person name="Asadollahi M."/>
            <person name="Askin M."/>
            <person name="Barry K."/>
            <person name="Battaglia E."/>
            <person name="Bayram O."/>
            <person name="Benocci T."/>
            <person name="Braus-Stromeyer S.A."/>
            <person name="Caldana C."/>
            <person name="Canovas D."/>
            <person name="Cerqueira G.C."/>
            <person name="Chen F."/>
            <person name="Chen W."/>
            <person name="Choi C."/>
            <person name="Clum A."/>
            <person name="Dos Santos R.A."/>
            <person name="Damasio A.R."/>
            <person name="Diallinas G."/>
            <person name="Emri T."/>
            <person name="Fekete E."/>
            <person name="Flipphi M."/>
            <person name="Freyberg S."/>
            <person name="Gallo A."/>
            <person name="Gournas C."/>
            <person name="Habgood R."/>
            <person name="Hainaut M."/>
            <person name="Harispe M.L."/>
            <person name="Henrissat B."/>
            <person name="Hilden K.S."/>
            <person name="Hope R."/>
            <person name="Hossain A."/>
            <person name="Karabika E."/>
            <person name="Karaffa L."/>
            <person name="Karanyi Z."/>
            <person name="Krasevec N."/>
            <person name="Kuo A."/>
            <person name="Kusch H."/>
            <person name="LaButti K."/>
            <person name="Lagendijk E.L."/>
            <person name="Lapidus A."/>
            <person name="Levasseur A."/>
            <person name="Lindquist E."/>
            <person name="Lipzen A."/>
            <person name="Logrieco A.F."/>
            <person name="MacCabe A."/>
            <person name="Maekelae M.R."/>
            <person name="Malavazi I."/>
            <person name="Melin P."/>
            <person name="Meyer V."/>
            <person name="Mielnichuk N."/>
            <person name="Miskei M."/>
            <person name="Molnar A.P."/>
            <person name="Mule G."/>
            <person name="Ngan C.Y."/>
            <person name="Orejas M."/>
            <person name="Orosz E."/>
            <person name="Ouedraogo J.P."/>
            <person name="Overkamp K.M."/>
            <person name="Park H.-S."/>
            <person name="Perrone G."/>
            <person name="Piumi F."/>
            <person name="Punt P.J."/>
            <person name="Ram A.F."/>
            <person name="Ramon A."/>
            <person name="Rauscher S."/>
            <person name="Record E."/>
            <person name="Riano-Pachon D.M."/>
            <person name="Robert V."/>
            <person name="Roehrig J."/>
            <person name="Ruller R."/>
            <person name="Salamov A."/>
            <person name="Salih N.S."/>
            <person name="Samson R.A."/>
            <person name="Sandor E."/>
            <person name="Sanguinetti M."/>
            <person name="Schuetze T."/>
            <person name="Sepcic K."/>
            <person name="Shelest E."/>
            <person name="Sherlock G."/>
            <person name="Sophianopoulou V."/>
            <person name="Squina F.M."/>
            <person name="Sun H."/>
            <person name="Susca A."/>
            <person name="Todd R.B."/>
            <person name="Tsang A."/>
            <person name="Unkles S.E."/>
            <person name="van de Wiele N."/>
            <person name="van Rossen-Uffink D."/>
            <person name="Oliveira J.V."/>
            <person name="Vesth T.C."/>
            <person name="Visser J."/>
            <person name="Yu J.-H."/>
            <person name="Zhou M."/>
            <person name="Andersen M.R."/>
            <person name="Archer D.B."/>
            <person name="Baker S.E."/>
            <person name="Benoit I."/>
            <person name="Brakhage A.A."/>
            <person name="Braus G.H."/>
            <person name="Fischer R."/>
            <person name="Frisvad J.C."/>
            <person name="Goldman G.H."/>
            <person name="Houbraken J."/>
            <person name="Oakley B."/>
            <person name="Pocsi I."/>
            <person name="Scazzocchio C."/>
            <person name="Seiboth B."/>
            <person name="vanKuyk P.A."/>
            <person name="Wortman J."/>
            <person name="Dyer P.S."/>
            <person name="Grigoriev I.V."/>
        </authorList>
    </citation>
    <scope>NUCLEOTIDE SEQUENCE [LARGE SCALE GENOMIC DNA]</scope>
    <source>
        <strain evidence="4">DTO 134E9</strain>
    </source>
</reference>
<evidence type="ECO:0000313" key="4">
    <source>
        <dbReference type="Proteomes" id="UP000184383"/>
    </source>
</evidence>
<dbReference type="RefSeq" id="XP_040693502.1">
    <property type="nucleotide sequence ID" value="XM_040834738.1"/>
</dbReference>